<evidence type="ECO:0000313" key="2">
    <source>
        <dbReference type="Proteomes" id="UP001055879"/>
    </source>
</evidence>
<reference evidence="2" key="1">
    <citation type="journal article" date="2022" name="Mol. Ecol. Resour.">
        <title>The genomes of chicory, endive, great burdock and yacon provide insights into Asteraceae palaeo-polyploidization history and plant inulin production.</title>
        <authorList>
            <person name="Fan W."/>
            <person name="Wang S."/>
            <person name="Wang H."/>
            <person name="Wang A."/>
            <person name="Jiang F."/>
            <person name="Liu H."/>
            <person name="Zhao H."/>
            <person name="Xu D."/>
            <person name="Zhang Y."/>
        </authorList>
    </citation>
    <scope>NUCLEOTIDE SEQUENCE [LARGE SCALE GENOMIC DNA]</scope>
    <source>
        <strain evidence="2">cv. Niubang</strain>
    </source>
</reference>
<reference evidence="1 2" key="2">
    <citation type="journal article" date="2022" name="Mol. Ecol. Resour.">
        <title>The genomes of chicory, endive, great burdock and yacon provide insights into Asteraceae paleo-polyploidization history and plant inulin production.</title>
        <authorList>
            <person name="Fan W."/>
            <person name="Wang S."/>
            <person name="Wang H."/>
            <person name="Wang A."/>
            <person name="Jiang F."/>
            <person name="Liu H."/>
            <person name="Zhao H."/>
            <person name="Xu D."/>
            <person name="Zhang Y."/>
        </authorList>
    </citation>
    <scope>NUCLEOTIDE SEQUENCE [LARGE SCALE GENOMIC DNA]</scope>
    <source>
        <strain evidence="2">cv. Niubang</strain>
    </source>
</reference>
<sequence length="92" mass="10597">MYCILSTRDCFLIVDMFSIDFSQWCRFCCFFSLFSFNRIVHTCIHDQTSLPLFVPIHGKSGGYDNSADDASLTVKKLLGLDSPRAFKFKLRI</sequence>
<comment type="caution">
    <text evidence="1">The sequence shown here is derived from an EMBL/GenBank/DDBJ whole genome shotgun (WGS) entry which is preliminary data.</text>
</comment>
<gene>
    <name evidence="1" type="ORF">L6452_38069</name>
</gene>
<accession>A0ACB8Y5C5</accession>
<dbReference type="EMBL" id="CM042060">
    <property type="protein sequence ID" value="KAI3678766.1"/>
    <property type="molecule type" value="Genomic_DNA"/>
</dbReference>
<protein>
    <submittedName>
        <fullName evidence="1">Uncharacterized protein</fullName>
    </submittedName>
</protein>
<organism evidence="1 2">
    <name type="scientific">Arctium lappa</name>
    <name type="common">Greater burdock</name>
    <name type="synonym">Lappa major</name>
    <dbReference type="NCBI Taxonomy" id="4217"/>
    <lineage>
        <taxon>Eukaryota</taxon>
        <taxon>Viridiplantae</taxon>
        <taxon>Streptophyta</taxon>
        <taxon>Embryophyta</taxon>
        <taxon>Tracheophyta</taxon>
        <taxon>Spermatophyta</taxon>
        <taxon>Magnoliopsida</taxon>
        <taxon>eudicotyledons</taxon>
        <taxon>Gunneridae</taxon>
        <taxon>Pentapetalae</taxon>
        <taxon>asterids</taxon>
        <taxon>campanulids</taxon>
        <taxon>Asterales</taxon>
        <taxon>Asteraceae</taxon>
        <taxon>Carduoideae</taxon>
        <taxon>Cardueae</taxon>
        <taxon>Arctiinae</taxon>
        <taxon>Arctium</taxon>
    </lineage>
</organism>
<dbReference type="Proteomes" id="UP001055879">
    <property type="component" value="Linkage Group LG14"/>
</dbReference>
<keyword evidence="2" id="KW-1185">Reference proteome</keyword>
<evidence type="ECO:0000313" key="1">
    <source>
        <dbReference type="EMBL" id="KAI3678766.1"/>
    </source>
</evidence>
<proteinExistence type="predicted"/>
<name>A0ACB8Y5C5_ARCLA</name>